<organism evidence="2 3">
    <name type="scientific">Sporolactobacillus inulinus</name>
    <dbReference type="NCBI Taxonomy" id="2078"/>
    <lineage>
        <taxon>Bacteria</taxon>
        <taxon>Bacillati</taxon>
        <taxon>Bacillota</taxon>
        <taxon>Bacilli</taxon>
        <taxon>Bacillales</taxon>
        <taxon>Sporolactobacillaceae</taxon>
        <taxon>Sporolactobacillus</taxon>
    </lineage>
</organism>
<keyword evidence="1" id="KW-0472">Membrane</keyword>
<proteinExistence type="predicted"/>
<keyword evidence="1" id="KW-0812">Transmembrane</keyword>
<comment type="caution">
    <text evidence="2">The sequence shown here is derived from an EMBL/GenBank/DDBJ whole genome shotgun (WGS) entry which is preliminary data.</text>
</comment>
<feature type="transmembrane region" description="Helical" evidence="1">
    <location>
        <begin position="12"/>
        <end position="31"/>
    </location>
</feature>
<evidence type="ECO:0000256" key="1">
    <source>
        <dbReference type="SAM" id="Phobius"/>
    </source>
</evidence>
<protein>
    <submittedName>
        <fullName evidence="2">Lipoteichoic acid synthase LtaS type IIa</fullName>
    </submittedName>
</protein>
<sequence length="75" mass="8886">MSQRVLSKKYALFLLTVFLFWLKTYFVYLTQFSLGVTDKMQQFLLFINPLSSALLFLGIAIIFKGRLQQWLLIFI</sequence>
<name>A0A4Y1ZID7_9BACL</name>
<dbReference type="Proteomes" id="UP000319716">
    <property type="component" value="Unassembled WGS sequence"/>
</dbReference>
<feature type="transmembrane region" description="Helical" evidence="1">
    <location>
        <begin position="43"/>
        <end position="63"/>
    </location>
</feature>
<keyword evidence="1" id="KW-1133">Transmembrane helix</keyword>
<dbReference type="EMBL" id="BEXB01000068">
    <property type="protein sequence ID" value="GAY78907.1"/>
    <property type="molecule type" value="Genomic_DNA"/>
</dbReference>
<reference evidence="2 3" key="1">
    <citation type="submission" date="2017-11" db="EMBL/GenBank/DDBJ databases">
        <title>Draft Genome Sequence of Sporolactobacillus inulinus NBRC 111894 Isolated from Koso, a Japanese Sugar-Vegetable Fermented Beverage.</title>
        <authorList>
            <person name="Chiou T.Y."/>
            <person name="Oshima K."/>
            <person name="Suda W."/>
            <person name="Hattori M."/>
            <person name="Takahashi T."/>
        </authorList>
    </citation>
    <scope>NUCLEOTIDE SEQUENCE [LARGE SCALE GENOMIC DNA]</scope>
    <source>
        <strain evidence="2 3">NBRC111894</strain>
    </source>
</reference>
<accession>A0A4Y1ZID7</accession>
<gene>
    <name evidence="2" type="ORF">NBRC111894_4461</name>
</gene>
<evidence type="ECO:0000313" key="3">
    <source>
        <dbReference type="Proteomes" id="UP000319716"/>
    </source>
</evidence>
<dbReference type="AlphaFoldDB" id="A0A4Y1ZID7"/>
<evidence type="ECO:0000313" key="2">
    <source>
        <dbReference type="EMBL" id="GAY78907.1"/>
    </source>
</evidence>